<dbReference type="Gene3D" id="3.40.50.980">
    <property type="match status" value="1"/>
</dbReference>
<evidence type="ECO:0000313" key="1">
    <source>
        <dbReference type="EMBL" id="CAF3517449.1"/>
    </source>
</evidence>
<sequence length="371" mass="42611">MTCTTLDQTEQVRHVIYFSTVAKPASIKVPQDKKTIQFILLNQLEEQGQNVHIDEQTLNKRLGKQDIAVLMYTSGGRGTPKGIDATVQNLLDSPGVIPSISNISITWFDDINYGGFHIWSSETAQIDDNNDQEEAFFFIDSIESCQMSTDATNLFPLANTLSLCGYKKINCVRNLVKSGCFISSLVPWSLLTHIEINHSDVITQHTLQSLLYIAHNVHTLEIIGDRRILLRTILHNKDNFGTRINQQIKSLIIYDASLTLQNVQRFCTLLSNQFTKLKTLWFTICDSYGHWQWKPSRINDGKNKSTKRIVNVIYLLVNHLQELVWLRINFSTLTYSDTPCFPHLIRRQLHQYPLSRPCRLRCSNDSVQIWL</sequence>
<dbReference type="Proteomes" id="UP000663823">
    <property type="component" value="Unassembled WGS sequence"/>
</dbReference>
<name>A0A818I2T9_9BILA</name>
<proteinExistence type="predicted"/>
<comment type="caution">
    <text evidence="1">The sequence shown here is derived from an EMBL/GenBank/DDBJ whole genome shotgun (WGS) entry which is preliminary data.</text>
</comment>
<gene>
    <name evidence="1" type="ORF">OTI717_LOCUS2614</name>
</gene>
<dbReference type="AlphaFoldDB" id="A0A818I2T9"/>
<dbReference type="EMBL" id="CAJOAX010000130">
    <property type="protein sequence ID" value="CAF3517449.1"/>
    <property type="molecule type" value="Genomic_DNA"/>
</dbReference>
<dbReference type="SUPFAM" id="SSF56801">
    <property type="entry name" value="Acetyl-CoA synthetase-like"/>
    <property type="match status" value="1"/>
</dbReference>
<accession>A0A818I2T9</accession>
<protein>
    <submittedName>
        <fullName evidence="1">Uncharacterized protein</fullName>
    </submittedName>
</protein>
<organism evidence="1 2">
    <name type="scientific">Rotaria sordida</name>
    <dbReference type="NCBI Taxonomy" id="392033"/>
    <lineage>
        <taxon>Eukaryota</taxon>
        <taxon>Metazoa</taxon>
        <taxon>Spiralia</taxon>
        <taxon>Gnathifera</taxon>
        <taxon>Rotifera</taxon>
        <taxon>Eurotatoria</taxon>
        <taxon>Bdelloidea</taxon>
        <taxon>Philodinida</taxon>
        <taxon>Philodinidae</taxon>
        <taxon>Rotaria</taxon>
    </lineage>
</organism>
<reference evidence="1" key="1">
    <citation type="submission" date="2021-02" db="EMBL/GenBank/DDBJ databases">
        <authorList>
            <person name="Nowell W R."/>
        </authorList>
    </citation>
    <scope>NUCLEOTIDE SEQUENCE</scope>
</reference>
<evidence type="ECO:0000313" key="2">
    <source>
        <dbReference type="Proteomes" id="UP000663823"/>
    </source>
</evidence>